<sequence length="103" mass="11830">MPAAHPKSFLYVTQHVSLEVPTYVALHKLIANDFLKTQYNYYNDYFNPFPSSSSNTHQYSSSWELMSKSNHNSNRRGKSYKDICRMVNANGFSNPEGVPVCPY</sequence>
<reference evidence="1" key="2">
    <citation type="submission" date="2020-05" db="UniProtKB">
        <authorList>
            <consortium name="EnsemblMetazoa"/>
        </authorList>
    </citation>
    <scope>IDENTIFICATION</scope>
    <source>
        <strain evidence="1">IAEA</strain>
    </source>
</reference>
<keyword evidence="2" id="KW-1185">Reference proteome</keyword>
<organism evidence="1 2">
    <name type="scientific">Glossina pallidipes</name>
    <name type="common">Tsetse fly</name>
    <dbReference type="NCBI Taxonomy" id="7398"/>
    <lineage>
        <taxon>Eukaryota</taxon>
        <taxon>Metazoa</taxon>
        <taxon>Ecdysozoa</taxon>
        <taxon>Arthropoda</taxon>
        <taxon>Hexapoda</taxon>
        <taxon>Insecta</taxon>
        <taxon>Pterygota</taxon>
        <taxon>Neoptera</taxon>
        <taxon>Endopterygota</taxon>
        <taxon>Diptera</taxon>
        <taxon>Brachycera</taxon>
        <taxon>Muscomorpha</taxon>
        <taxon>Hippoboscoidea</taxon>
        <taxon>Glossinidae</taxon>
        <taxon>Glossina</taxon>
    </lineage>
</organism>
<dbReference type="Proteomes" id="UP000092445">
    <property type="component" value="Unassembled WGS sequence"/>
</dbReference>
<dbReference type="EnsemblMetazoa" id="GPAI019840-RA">
    <property type="protein sequence ID" value="GPAI019840-PA"/>
    <property type="gene ID" value="GPAI019840"/>
</dbReference>
<dbReference type="VEuPathDB" id="VectorBase:GPAI019840"/>
<evidence type="ECO:0000313" key="2">
    <source>
        <dbReference type="Proteomes" id="UP000092445"/>
    </source>
</evidence>
<accession>A0A1A9ZN49</accession>
<dbReference type="AlphaFoldDB" id="A0A1A9ZN49"/>
<protein>
    <submittedName>
        <fullName evidence="1">Uncharacterized protein</fullName>
    </submittedName>
</protein>
<evidence type="ECO:0000313" key="1">
    <source>
        <dbReference type="EnsemblMetazoa" id="GPAI019840-PA"/>
    </source>
</evidence>
<reference evidence="2" key="1">
    <citation type="submission" date="2014-03" db="EMBL/GenBank/DDBJ databases">
        <authorList>
            <person name="Aksoy S."/>
            <person name="Warren W."/>
            <person name="Wilson R.K."/>
        </authorList>
    </citation>
    <scope>NUCLEOTIDE SEQUENCE [LARGE SCALE GENOMIC DNA]</scope>
    <source>
        <strain evidence="2">IAEA</strain>
    </source>
</reference>
<proteinExistence type="predicted"/>
<name>A0A1A9ZN49_GLOPL</name>